<evidence type="ECO:0000313" key="2">
    <source>
        <dbReference type="EMBL" id="ACV29357.1"/>
    </source>
</evidence>
<reference evidence="2 3" key="1">
    <citation type="journal article" date="2009" name="Stand. Genomic Sci.">
        <title>Complete genome sequence of Anaerococcus prevotii type strain (PC1).</title>
        <authorList>
            <person name="Labutti K."/>
            <person name="Pukall R."/>
            <person name="Steenblock K."/>
            <person name="Glavina Del Rio T."/>
            <person name="Tice H."/>
            <person name="Copeland A."/>
            <person name="Cheng J.F."/>
            <person name="Lucas S."/>
            <person name="Chen F."/>
            <person name="Nolan M."/>
            <person name="Bruce D."/>
            <person name="Goodwin L."/>
            <person name="Pitluck S."/>
            <person name="Ivanova N."/>
            <person name="Mavromatis K."/>
            <person name="Ovchinnikova G."/>
            <person name="Pati A."/>
            <person name="Chen A."/>
            <person name="Palaniappan K."/>
            <person name="Land M."/>
            <person name="Hauser L."/>
            <person name="Chang Y.J."/>
            <person name="Jeffries C.D."/>
            <person name="Chain P."/>
            <person name="Saunders E."/>
            <person name="Brettin T."/>
            <person name="Detter J.C."/>
            <person name="Han C."/>
            <person name="Goker M."/>
            <person name="Bristow J."/>
            <person name="Eisen J.A."/>
            <person name="Markowitz V."/>
            <person name="Hugenholtz P."/>
            <person name="Kyrpides N.C."/>
            <person name="Klenk H.P."/>
            <person name="Lapidus A."/>
        </authorList>
    </citation>
    <scope>NUCLEOTIDE SEQUENCE [LARGE SCALE GENOMIC DNA]</scope>
    <source>
        <strain evidence="3">ATCC 9321 / DSM 20548 / JCM 6508 / NCTC 11806 / PC1</strain>
    </source>
</reference>
<sequence length="233" mass="26383">MNDRIKDFIQVSSYAFRNTLVKMRKLYLTFIFIFIRIFLEGRNVFGFIGGGSFVGIINYLIDVVCICFIAQSLRSVVVYGNTGKKSIGNSVSNFLQPLLSAMFYLYILKLFVSLLTMQTNPRGELIVIIIVKVLSSALIEEVYINNKTGLDALKSSFKFVVDNPLTYGIYSLIFIVIESMISLNMGGASIIGLDNLLASLIVGAIHTFFCVFRGHLFKYIDEHPYRQRKFMRG</sequence>
<name>C7RDU4_ANAPD</name>
<keyword evidence="3" id="KW-1185">Reference proteome</keyword>
<protein>
    <submittedName>
        <fullName evidence="2">Uncharacterized protein</fullName>
    </submittedName>
</protein>
<feature type="transmembrane region" description="Helical" evidence="1">
    <location>
        <begin position="45"/>
        <end position="70"/>
    </location>
</feature>
<accession>C7RDU4</accession>
<proteinExistence type="predicted"/>
<dbReference type="STRING" id="525919.Apre_1334"/>
<feature type="transmembrane region" description="Helical" evidence="1">
    <location>
        <begin position="91"/>
        <end position="113"/>
    </location>
</feature>
<evidence type="ECO:0000313" key="3">
    <source>
        <dbReference type="Proteomes" id="UP000002294"/>
    </source>
</evidence>
<dbReference type="AlphaFoldDB" id="C7RDU4"/>
<dbReference type="EMBL" id="CP001708">
    <property type="protein sequence ID" value="ACV29357.1"/>
    <property type="molecule type" value="Genomic_DNA"/>
</dbReference>
<feature type="transmembrane region" description="Helical" evidence="1">
    <location>
        <begin position="125"/>
        <end position="144"/>
    </location>
</feature>
<feature type="transmembrane region" description="Helical" evidence="1">
    <location>
        <begin position="165"/>
        <end position="191"/>
    </location>
</feature>
<evidence type="ECO:0000256" key="1">
    <source>
        <dbReference type="SAM" id="Phobius"/>
    </source>
</evidence>
<keyword evidence="1" id="KW-0812">Transmembrane</keyword>
<dbReference type="Proteomes" id="UP000002294">
    <property type="component" value="Chromosome"/>
</dbReference>
<dbReference type="eggNOG" id="ENOG502ZC7V">
    <property type="taxonomic scope" value="Bacteria"/>
</dbReference>
<dbReference type="KEGG" id="apr:Apre_1334"/>
<keyword evidence="1" id="KW-0472">Membrane</keyword>
<dbReference type="OrthoDB" id="1689675at2"/>
<organism evidence="2 3">
    <name type="scientific">Anaerococcus prevotii (strain ATCC 9321 / DSM 20548 / JCM 6508 / NCTC 11806 / PC1)</name>
    <name type="common">Peptostreptococcus prevotii</name>
    <name type="synonym">Peptococcus prevotii</name>
    <dbReference type="NCBI Taxonomy" id="525919"/>
    <lineage>
        <taxon>Bacteria</taxon>
        <taxon>Bacillati</taxon>
        <taxon>Bacillota</taxon>
        <taxon>Tissierellia</taxon>
        <taxon>Tissierellales</taxon>
        <taxon>Peptoniphilaceae</taxon>
        <taxon>Anaerococcus</taxon>
    </lineage>
</organism>
<dbReference type="RefSeq" id="WP_015778256.1">
    <property type="nucleotide sequence ID" value="NC_013171.1"/>
</dbReference>
<dbReference type="HOGENOM" id="CLU_1187969_0_0_9"/>
<feature type="transmembrane region" description="Helical" evidence="1">
    <location>
        <begin position="21"/>
        <end position="39"/>
    </location>
</feature>
<feature type="transmembrane region" description="Helical" evidence="1">
    <location>
        <begin position="197"/>
        <end position="220"/>
    </location>
</feature>
<gene>
    <name evidence="2" type="ordered locus">Apre_1334</name>
</gene>
<keyword evidence="1" id="KW-1133">Transmembrane helix</keyword>